<dbReference type="Proteomes" id="UP000006039">
    <property type="component" value="Unassembled WGS sequence"/>
</dbReference>
<dbReference type="EMBL" id="GL385399">
    <property type="protein sequence ID" value="EJT72344.1"/>
    <property type="molecule type" value="Genomic_DNA"/>
</dbReference>
<feature type="compositionally biased region" description="Pro residues" evidence="1">
    <location>
        <begin position="78"/>
        <end position="88"/>
    </location>
</feature>
<evidence type="ECO:0000313" key="2">
    <source>
        <dbReference type="EMBL" id="EJT72344.1"/>
    </source>
</evidence>
<feature type="compositionally biased region" description="Polar residues" evidence="1">
    <location>
        <begin position="155"/>
        <end position="164"/>
    </location>
</feature>
<proteinExistence type="predicted"/>
<gene>
    <name evidence="3" type="primary">20349668</name>
    <name evidence="2" type="ORF">GGTG_09210</name>
</gene>
<evidence type="ECO:0000313" key="4">
    <source>
        <dbReference type="Proteomes" id="UP000006039"/>
    </source>
</evidence>
<reference evidence="3" key="5">
    <citation type="submission" date="2018-04" db="UniProtKB">
        <authorList>
            <consortium name="EnsemblFungi"/>
        </authorList>
    </citation>
    <scope>IDENTIFICATION</scope>
    <source>
        <strain evidence="3">R3-111a-1</strain>
    </source>
</reference>
<reference evidence="2" key="2">
    <citation type="submission" date="2010-07" db="EMBL/GenBank/DDBJ databases">
        <authorList>
            <consortium name="The Broad Institute Genome Sequencing Platform"/>
            <consortium name="Broad Institute Genome Sequencing Center for Infectious Disease"/>
            <person name="Ma L.-J."/>
            <person name="Dead R."/>
            <person name="Young S."/>
            <person name="Zeng Q."/>
            <person name="Koehrsen M."/>
            <person name="Alvarado L."/>
            <person name="Berlin A."/>
            <person name="Chapman S.B."/>
            <person name="Chen Z."/>
            <person name="Freedman E."/>
            <person name="Gellesch M."/>
            <person name="Goldberg J."/>
            <person name="Griggs A."/>
            <person name="Gujja S."/>
            <person name="Heilman E.R."/>
            <person name="Heiman D."/>
            <person name="Hepburn T."/>
            <person name="Howarth C."/>
            <person name="Jen D."/>
            <person name="Larson L."/>
            <person name="Mehta T."/>
            <person name="Neiman D."/>
            <person name="Pearson M."/>
            <person name="Roberts A."/>
            <person name="Saif S."/>
            <person name="Shea T."/>
            <person name="Shenoy N."/>
            <person name="Sisk P."/>
            <person name="Stolte C."/>
            <person name="Sykes S."/>
            <person name="Walk T."/>
            <person name="White J."/>
            <person name="Yandava C."/>
            <person name="Haas B."/>
            <person name="Nusbaum C."/>
            <person name="Birren B."/>
        </authorList>
    </citation>
    <scope>NUCLEOTIDE SEQUENCE</scope>
    <source>
        <strain evidence="2">R3-111a-1</strain>
    </source>
</reference>
<organism evidence="2">
    <name type="scientific">Gaeumannomyces tritici (strain R3-111a-1)</name>
    <name type="common">Wheat and barley take-all root rot fungus</name>
    <name type="synonym">Gaeumannomyces graminis var. tritici</name>
    <dbReference type="NCBI Taxonomy" id="644352"/>
    <lineage>
        <taxon>Eukaryota</taxon>
        <taxon>Fungi</taxon>
        <taxon>Dikarya</taxon>
        <taxon>Ascomycota</taxon>
        <taxon>Pezizomycotina</taxon>
        <taxon>Sordariomycetes</taxon>
        <taxon>Sordariomycetidae</taxon>
        <taxon>Magnaporthales</taxon>
        <taxon>Magnaporthaceae</taxon>
        <taxon>Gaeumannomyces</taxon>
    </lineage>
</organism>
<reference evidence="3" key="4">
    <citation type="journal article" date="2015" name="G3 (Bethesda)">
        <title>Genome sequences of three phytopathogenic species of the Magnaporthaceae family of fungi.</title>
        <authorList>
            <person name="Okagaki L.H."/>
            <person name="Nunes C.C."/>
            <person name="Sailsbery J."/>
            <person name="Clay B."/>
            <person name="Brown D."/>
            <person name="John T."/>
            <person name="Oh Y."/>
            <person name="Young N."/>
            <person name="Fitzgerald M."/>
            <person name="Haas B.J."/>
            <person name="Zeng Q."/>
            <person name="Young S."/>
            <person name="Adiconis X."/>
            <person name="Fan L."/>
            <person name="Levin J.Z."/>
            <person name="Mitchell T.K."/>
            <person name="Okubara P.A."/>
            <person name="Farman M.L."/>
            <person name="Kohn L.M."/>
            <person name="Birren B."/>
            <person name="Ma L.-J."/>
            <person name="Dean R.A."/>
        </authorList>
    </citation>
    <scope>NUCLEOTIDE SEQUENCE</scope>
    <source>
        <strain evidence="3">R3-111a-1</strain>
    </source>
</reference>
<reference evidence="4" key="1">
    <citation type="submission" date="2010-07" db="EMBL/GenBank/DDBJ databases">
        <title>The genome sequence of Gaeumannomyces graminis var. tritici strain R3-111a-1.</title>
        <authorList>
            <consortium name="The Broad Institute Genome Sequencing Platform"/>
            <person name="Ma L.-J."/>
            <person name="Dead R."/>
            <person name="Young S."/>
            <person name="Zeng Q."/>
            <person name="Koehrsen M."/>
            <person name="Alvarado L."/>
            <person name="Berlin A."/>
            <person name="Chapman S.B."/>
            <person name="Chen Z."/>
            <person name="Freedman E."/>
            <person name="Gellesch M."/>
            <person name="Goldberg J."/>
            <person name="Griggs A."/>
            <person name="Gujja S."/>
            <person name="Heilman E.R."/>
            <person name="Heiman D."/>
            <person name="Hepburn T."/>
            <person name="Howarth C."/>
            <person name="Jen D."/>
            <person name="Larson L."/>
            <person name="Mehta T."/>
            <person name="Neiman D."/>
            <person name="Pearson M."/>
            <person name="Roberts A."/>
            <person name="Saif S."/>
            <person name="Shea T."/>
            <person name="Shenoy N."/>
            <person name="Sisk P."/>
            <person name="Stolte C."/>
            <person name="Sykes S."/>
            <person name="Walk T."/>
            <person name="White J."/>
            <person name="Yandava C."/>
            <person name="Haas B."/>
            <person name="Nusbaum C."/>
            <person name="Birren B."/>
        </authorList>
    </citation>
    <scope>NUCLEOTIDE SEQUENCE [LARGE SCALE GENOMIC DNA]</scope>
    <source>
        <strain evidence="4">R3-111a-1</strain>
    </source>
</reference>
<feature type="region of interest" description="Disordered" evidence="1">
    <location>
        <begin position="71"/>
        <end position="164"/>
    </location>
</feature>
<dbReference type="AlphaFoldDB" id="J3P6R8"/>
<dbReference type="RefSeq" id="XP_009225318.1">
    <property type="nucleotide sequence ID" value="XM_009227054.1"/>
</dbReference>
<evidence type="ECO:0000256" key="1">
    <source>
        <dbReference type="SAM" id="MobiDB-lite"/>
    </source>
</evidence>
<dbReference type="VEuPathDB" id="FungiDB:GGTG_09210"/>
<name>J3P6R8_GAET3</name>
<sequence length="164" mass="17306">MPPSRATVVGQRPTEPSGSLNQLSAALGSPIFTIGAAILSSRRPLPCEISADVAWMLAVQHQCIIAQALGPRGASTMPPAPRPSPAPPHKPRAPPAVLSNQRAADAAQHVNVPTNRRLGRCRPPPRARPRRANLEREGSDGQDSTIIDTARDVTASPNWTCKAG</sequence>
<dbReference type="HOGENOM" id="CLU_1619116_0_0_1"/>
<dbReference type="GeneID" id="20349668"/>
<keyword evidence="4" id="KW-1185">Reference proteome</keyword>
<protein>
    <submittedName>
        <fullName evidence="2 3">Uncharacterized protein</fullName>
    </submittedName>
</protein>
<evidence type="ECO:0000313" key="3">
    <source>
        <dbReference type="EnsemblFungi" id="EJT72344"/>
    </source>
</evidence>
<feature type="compositionally biased region" description="Basic residues" evidence="1">
    <location>
        <begin position="117"/>
        <end position="131"/>
    </location>
</feature>
<accession>J3P6R8</accession>
<dbReference type="EnsemblFungi" id="EJT72344">
    <property type="protein sequence ID" value="EJT72344"/>
    <property type="gene ID" value="GGTG_09210"/>
</dbReference>
<reference evidence="2" key="3">
    <citation type="submission" date="2010-09" db="EMBL/GenBank/DDBJ databases">
        <title>Annotation of Gaeumannomyces graminis var. tritici R3-111a-1.</title>
        <authorList>
            <consortium name="The Broad Institute Genome Sequencing Platform"/>
            <person name="Ma L.-J."/>
            <person name="Dead R."/>
            <person name="Young S.K."/>
            <person name="Zeng Q."/>
            <person name="Gargeya S."/>
            <person name="Fitzgerald M."/>
            <person name="Haas B."/>
            <person name="Abouelleil A."/>
            <person name="Alvarado L."/>
            <person name="Arachchi H.M."/>
            <person name="Berlin A."/>
            <person name="Brown A."/>
            <person name="Chapman S.B."/>
            <person name="Chen Z."/>
            <person name="Dunbar C."/>
            <person name="Freedman E."/>
            <person name="Gearin G."/>
            <person name="Gellesch M."/>
            <person name="Goldberg J."/>
            <person name="Griggs A."/>
            <person name="Gujja S."/>
            <person name="Heiman D."/>
            <person name="Howarth C."/>
            <person name="Larson L."/>
            <person name="Lui A."/>
            <person name="MacDonald P.J.P."/>
            <person name="Mehta T."/>
            <person name="Montmayeur A."/>
            <person name="Murphy C."/>
            <person name="Neiman D."/>
            <person name="Pearson M."/>
            <person name="Priest M."/>
            <person name="Roberts A."/>
            <person name="Saif S."/>
            <person name="Shea T."/>
            <person name="Shenoy N."/>
            <person name="Sisk P."/>
            <person name="Stolte C."/>
            <person name="Sykes S."/>
            <person name="Yandava C."/>
            <person name="Wortman J."/>
            <person name="Nusbaum C."/>
            <person name="Birren B."/>
        </authorList>
    </citation>
    <scope>NUCLEOTIDE SEQUENCE</scope>
    <source>
        <strain evidence="2">R3-111a-1</strain>
    </source>
</reference>